<dbReference type="Proteomes" id="UP000555448">
    <property type="component" value="Unassembled WGS sequence"/>
</dbReference>
<sequence length="138" mass="15548">MTDSNKAQHNLAERLAEVVRKLERAGELQEIARRVDQEVRDLRRWASGTTLPGHVLVALLDELPRHHADYLIGNTRLRLTCKDTSETATAFRAAAATSSFVAEVAERMSDGEWCHRDEAVAKEKARETITELQHFVGE</sequence>
<dbReference type="AlphaFoldDB" id="A0A7W7K6C4"/>
<protein>
    <submittedName>
        <fullName evidence="1">Uncharacterized protein</fullName>
    </submittedName>
</protein>
<organism evidence="1 2">
    <name type="scientific">Novosphingobium chloroacetimidivorans</name>
    <dbReference type="NCBI Taxonomy" id="1428314"/>
    <lineage>
        <taxon>Bacteria</taxon>
        <taxon>Pseudomonadati</taxon>
        <taxon>Pseudomonadota</taxon>
        <taxon>Alphaproteobacteria</taxon>
        <taxon>Sphingomonadales</taxon>
        <taxon>Sphingomonadaceae</taxon>
        <taxon>Novosphingobium</taxon>
    </lineage>
</organism>
<dbReference type="EMBL" id="JACHLR010000001">
    <property type="protein sequence ID" value="MBB4856991.1"/>
    <property type="molecule type" value="Genomic_DNA"/>
</dbReference>
<proteinExistence type="predicted"/>
<dbReference type="RefSeq" id="WP_184242029.1">
    <property type="nucleotide sequence ID" value="NZ_JACHLR010000001.1"/>
</dbReference>
<evidence type="ECO:0000313" key="1">
    <source>
        <dbReference type="EMBL" id="MBB4856991.1"/>
    </source>
</evidence>
<comment type="caution">
    <text evidence="1">The sequence shown here is derived from an EMBL/GenBank/DDBJ whole genome shotgun (WGS) entry which is preliminary data.</text>
</comment>
<reference evidence="1 2" key="1">
    <citation type="submission" date="2020-08" db="EMBL/GenBank/DDBJ databases">
        <title>Functional genomics of gut bacteria from endangered species of beetles.</title>
        <authorList>
            <person name="Carlos-Shanley C."/>
        </authorList>
    </citation>
    <scope>NUCLEOTIDE SEQUENCE [LARGE SCALE GENOMIC DNA]</scope>
    <source>
        <strain evidence="1 2">S00245</strain>
    </source>
</reference>
<accession>A0A7W7K6C4</accession>
<keyword evidence="2" id="KW-1185">Reference proteome</keyword>
<evidence type="ECO:0000313" key="2">
    <source>
        <dbReference type="Proteomes" id="UP000555448"/>
    </source>
</evidence>
<name>A0A7W7K6C4_9SPHN</name>
<gene>
    <name evidence="1" type="ORF">HNO88_000288</name>
</gene>